<reference evidence="2" key="1">
    <citation type="journal article" date="2019" name="Int. J. Syst. Evol. Microbiol.">
        <title>The Global Catalogue of Microorganisms (GCM) 10K type strain sequencing project: providing services to taxonomists for standard genome sequencing and annotation.</title>
        <authorList>
            <consortium name="The Broad Institute Genomics Platform"/>
            <consortium name="The Broad Institute Genome Sequencing Center for Infectious Disease"/>
            <person name="Wu L."/>
            <person name="Ma J."/>
        </authorList>
    </citation>
    <scope>NUCLEOTIDE SEQUENCE [LARGE SCALE GENOMIC DNA]</scope>
    <source>
        <strain evidence="2">NBRC 105830</strain>
    </source>
</reference>
<dbReference type="Proteomes" id="UP001157109">
    <property type="component" value="Unassembled WGS sequence"/>
</dbReference>
<dbReference type="RefSeq" id="WP_284284161.1">
    <property type="nucleotide sequence ID" value="NZ_BSUJ01000001.1"/>
</dbReference>
<dbReference type="GO" id="GO:0005524">
    <property type="term" value="F:ATP binding"/>
    <property type="evidence" value="ECO:0007669"/>
    <property type="project" value="UniProtKB-KW"/>
</dbReference>
<keyword evidence="2" id="KW-1185">Reference proteome</keyword>
<evidence type="ECO:0000313" key="1">
    <source>
        <dbReference type="EMBL" id="GMA19127.1"/>
    </source>
</evidence>
<evidence type="ECO:0000313" key="2">
    <source>
        <dbReference type="Proteomes" id="UP001157109"/>
    </source>
</evidence>
<name>A0ABQ6HMB4_9MICO</name>
<dbReference type="EMBL" id="BSUJ01000001">
    <property type="protein sequence ID" value="GMA19127.1"/>
    <property type="molecule type" value="Genomic_DNA"/>
</dbReference>
<accession>A0ABQ6HMB4</accession>
<keyword evidence="1" id="KW-0067">ATP-binding</keyword>
<comment type="caution">
    <text evidence="1">The sequence shown here is derived from an EMBL/GenBank/DDBJ whole genome shotgun (WGS) entry which is preliminary data.</text>
</comment>
<gene>
    <name evidence="1" type="ORF">GCM10025862_11480</name>
</gene>
<proteinExistence type="predicted"/>
<organism evidence="1 2">
    <name type="scientific">Arsenicicoccus piscis</name>
    <dbReference type="NCBI Taxonomy" id="673954"/>
    <lineage>
        <taxon>Bacteria</taxon>
        <taxon>Bacillati</taxon>
        <taxon>Actinomycetota</taxon>
        <taxon>Actinomycetes</taxon>
        <taxon>Micrococcales</taxon>
        <taxon>Intrasporangiaceae</taxon>
        <taxon>Arsenicicoccus</taxon>
    </lineage>
</organism>
<keyword evidence="1" id="KW-0547">Nucleotide-binding</keyword>
<protein>
    <submittedName>
        <fullName evidence="1">ABC transporter ATP-binding protein</fullName>
    </submittedName>
</protein>
<sequence>MTLSATRAAVNGEHGPLLLPTSLTAPDGTVTLVIGDPGPASKALALVLGGRLPLSQGHVRWRGAGTPADLRRSVAIVDVPDISEPDPGLPIKVVLGEELALAGLPSRAPDIEAFLDARGAGDRLKDRWDTLAPAQHVRWLAEIASQRPGVEAVVLASPDRWGGDPHDWLRVAEDLAATGLIVVVVCTSNSVRLLGSADYYEVGAVR</sequence>